<evidence type="ECO:0000313" key="2">
    <source>
        <dbReference type="Proteomes" id="UP000676853"/>
    </source>
</evidence>
<evidence type="ECO:0000313" key="1">
    <source>
        <dbReference type="EMBL" id="MBS4102842.1"/>
    </source>
</evidence>
<proteinExistence type="predicted"/>
<sequence>MTAATEPTVLVAAAVSVVLLPVAGLGAAFLRAEWLRLYTPAVALPVLAHGLATGLRWRAADPTAEETQ</sequence>
<dbReference type="RefSeq" id="WP_212554394.1">
    <property type="nucleotide sequence ID" value="NZ_JAGXOE010000043.1"/>
</dbReference>
<accession>A0ABS5NEZ8</accession>
<name>A0ABS5NEZ8_TSUPA</name>
<comment type="caution">
    <text evidence="1">The sequence shown here is derived from an EMBL/GenBank/DDBJ whole genome shotgun (WGS) entry which is preliminary data.</text>
</comment>
<protein>
    <submittedName>
        <fullName evidence="1">Uncharacterized protein</fullName>
    </submittedName>
</protein>
<reference evidence="1 2" key="1">
    <citation type="submission" date="2021-04" db="EMBL/GenBank/DDBJ databases">
        <title>Whole genome sequence analysis of a thiophenic sulfur metabolizing bacteria.</title>
        <authorList>
            <person name="Akhtar N."/>
            <person name="Akram J."/>
            <person name="Aslam A."/>
        </authorList>
    </citation>
    <scope>NUCLEOTIDE SEQUENCE [LARGE SCALE GENOMIC DNA]</scope>
    <source>
        <strain evidence="1 2">3OW</strain>
    </source>
</reference>
<gene>
    <name evidence="1" type="ORF">KFZ73_16550</name>
</gene>
<dbReference type="EMBL" id="JAGXOE010000043">
    <property type="protein sequence ID" value="MBS4102842.1"/>
    <property type="molecule type" value="Genomic_DNA"/>
</dbReference>
<organism evidence="1 2">
    <name type="scientific">Tsukamurella paurometabola</name>
    <name type="common">Corynebacterium paurometabolum</name>
    <dbReference type="NCBI Taxonomy" id="2061"/>
    <lineage>
        <taxon>Bacteria</taxon>
        <taxon>Bacillati</taxon>
        <taxon>Actinomycetota</taxon>
        <taxon>Actinomycetes</taxon>
        <taxon>Mycobacteriales</taxon>
        <taxon>Tsukamurellaceae</taxon>
        <taxon>Tsukamurella</taxon>
    </lineage>
</organism>
<dbReference type="Proteomes" id="UP000676853">
    <property type="component" value="Unassembled WGS sequence"/>
</dbReference>
<keyword evidence="2" id="KW-1185">Reference proteome</keyword>